<dbReference type="NCBIfam" id="TIGR01709">
    <property type="entry name" value="typeII_sec_gspL"/>
    <property type="match status" value="1"/>
</dbReference>
<dbReference type="Proteomes" id="UP000032568">
    <property type="component" value="Chromosome"/>
</dbReference>
<evidence type="ECO:0000256" key="1">
    <source>
        <dbReference type="ARBA" id="ARBA00004377"/>
    </source>
</evidence>
<feature type="domain" description="GspL cytoplasmic actin-ATPase-like" evidence="12">
    <location>
        <begin position="5"/>
        <end position="266"/>
    </location>
</feature>
<evidence type="ECO:0000256" key="4">
    <source>
        <dbReference type="ARBA" id="ARBA00022475"/>
    </source>
</evidence>
<evidence type="ECO:0000259" key="13">
    <source>
        <dbReference type="Pfam" id="PF12693"/>
    </source>
</evidence>
<dbReference type="Gene3D" id="3.30.420.380">
    <property type="match status" value="1"/>
</dbReference>
<dbReference type="InterPro" id="IPR043129">
    <property type="entry name" value="ATPase_NBD"/>
</dbReference>
<evidence type="ECO:0000259" key="12">
    <source>
        <dbReference type="Pfam" id="PF05134"/>
    </source>
</evidence>
<organism evidence="14 15">
    <name type="scientific">Thalassomonas actiniarum</name>
    <dbReference type="NCBI Taxonomy" id="485447"/>
    <lineage>
        <taxon>Bacteria</taxon>
        <taxon>Pseudomonadati</taxon>
        <taxon>Pseudomonadota</taxon>
        <taxon>Gammaproteobacteria</taxon>
        <taxon>Alteromonadales</taxon>
        <taxon>Colwelliaceae</taxon>
        <taxon>Thalassomonas</taxon>
    </lineage>
</organism>
<evidence type="ECO:0000256" key="8">
    <source>
        <dbReference type="ARBA" id="ARBA00022989"/>
    </source>
</evidence>
<keyword evidence="15" id="KW-1185">Reference proteome</keyword>
<reference evidence="14 15" key="1">
    <citation type="journal article" date="2015" name="Genome Announc.">
        <title>Draft Genome Sequences of Marine Isolates of Thalassomonas viridans and Thalassomonas actiniarum.</title>
        <authorList>
            <person name="Olonade I."/>
            <person name="van Zyl L.J."/>
            <person name="Trindade M."/>
        </authorList>
    </citation>
    <scope>NUCLEOTIDE SEQUENCE [LARGE SCALE GENOMIC DNA]</scope>
    <source>
        <strain evidence="14 15">A5K-106</strain>
    </source>
</reference>
<dbReference type="SUPFAM" id="SSF53067">
    <property type="entry name" value="Actin-like ATPase domain"/>
    <property type="match status" value="2"/>
</dbReference>
<dbReference type="GO" id="GO:0009276">
    <property type="term" value="C:Gram-negative-bacterium-type cell wall"/>
    <property type="evidence" value="ECO:0007669"/>
    <property type="project" value="InterPro"/>
</dbReference>
<keyword evidence="6" id="KW-0812">Transmembrane</keyword>
<dbReference type="GO" id="GO:0005886">
    <property type="term" value="C:plasma membrane"/>
    <property type="evidence" value="ECO:0007669"/>
    <property type="project" value="UniProtKB-SubCell"/>
</dbReference>
<feature type="region of interest" description="Disordered" evidence="11">
    <location>
        <begin position="189"/>
        <end position="218"/>
    </location>
</feature>
<proteinExistence type="inferred from homology"/>
<evidence type="ECO:0000256" key="5">
    <source>
        <dbReference type="ARBA" id="ARBA00022519"/>
    </source>
</evidence>
<dbReference type="InterPro" id="IPR025691">
    <property type="entry name" value="GspL_pp_dom"/>
</dbReference>
<accession>A0AAE9YRD1</accession>
<evidence type="ECO:0000256" key="3">
    <source>
        <dbReference type="ARBA" id="ARBA00022448"/>
    </source>
</evidence>
<evidence type="ECO:0000256" key="11">
    <source>
        <dbReference type="SAM" id="MobiDB-lite"/>
    </source>
</evidence>
<keyword evidence="5" id="KW-0997">Cell inner membrane</keyword>
<dbReference type="Gene3D" id="3.30.1360.100">
    <property type="entry name" value="General secretion pathway protein M, EpsM"/>
    <property type="match status" value="1"/>
</dbReference>
<dbReference type="Gene3D" id="3.30.420.370">
    <property type="match status" value="1"/>
</dbReference>
<feature type="domain" description="GspL periplasmic" evidence="13">
    <location>
        <begin position="273"/>
        <end position="429"/>
    </location>
</feature>
<dbReference type="KEGG" id="tact:SG35_027260"/>
<evidence type="ECO:0000256" key="6">
    <source>
        <dbReference type="ARBA" id="ARBA00022692"/>
    </source>
</evidence>
<dbReference type="EMBL" id="CP059735">
    <property type="protein sequence ID" value="WDD98883.1"/>
    <property type="molecule type" value="Genomic_DNA"/>
</dbReference>
<evidence type="ECO:0000313" key="14">
    <source>
        <dbReference type="EMBL" id="WDD98883.1"/>
    </source>
</evidence>
<gene>
    <name evidence="14" type="primary">gspL</name>
    <name evidence="14" type="ORF">SG35_027260</name>
</gene>
<dbReference type="GO" id="GO:0015628">
    <property type="term" value="P:protein secretion by the type II secretion system"/>
    <property type="evidence" value="ECO:0007669"/>
    <property type="project" value="InterPro"/>
</dbReference>
<dbReference type="InterPro" id="IPR024230">
    <property type="entry name" value="GspL_cyto_dom"/>
</dbReference>
<comment type="subcellular location">
    <subcellularLocation>
        <location evidence="1">Cell inner membrane</location>
        <topology evidence="1">Single-pass membrane protein</topology>
    </subcellularLocation>
</comment>
<dbReference type="AlphaFoldDB" id="A0AAE9YRD1"/>
<keyword evidence="3 10" id="KW-0813">Transport</keyword>
<dbReference type="InterPro" id="IPR007812">
    <property type="entry name" value="T2SS_protein-GspL"/>
</dbReference>
<dbReference type="Pfam" id="PF12693">
    <property type="entry name" value="GspL_C"/>
    <property type="match status" value="1"/>
</dbReference>
<evidence type="ECO:0000256" key="2">
    <source>
        <dbReference type="ARBA" id="ARBA00005318"/>
    </source>
</evidence>
<keyword evidence="4" id="KW-1003">Cell membrane</keyword>
<evidence type="ECO:0000256" key="7">
    <source>
        <dbReference type="ARBA" id="ARBA00022927"/>
    </source>
</evidence>
<reference evidence="14 15" key="2">
    <citation type="journal article" date="2022" name="Mar. Drugs">
        <title>Bioassay-Guided Fractionation Leads to the Detection of Cholic Acid Generated by the Rare Thalassomonas sp.</title>
        <authorList>
            <person name="Pheiffer F."/>
            <person name="Schneider Y.K."/>
            <person name="Hansen E.H."/>
            <person name="Andersen J.H."/>
            <person name="Isaksson J."/>
            <person name="Busche T."/>
            <person name="R C."/>
            <person name="Kalinowski J."/>
            <person name="Zyl L.V."/>
            <person name="Trindade M."/>
        </authorList>
    </citation>
    <scope>NUCLEOTIDE SEQUENCE [LARGE SCALE GENOMIC DNA]</scope>
    <source>
        <strain evidence="14 15">A5K-106</strain>
    </source>
</reference>
<evidence type="ECO:0000256" key="10">
    <source>
        <dbReference type="PIRNR" id="PIRNR015761"/>
    </source>
</evidence>
<feature type="compositionally biased region" description="Polar residues" evidence="11">
    <location>
        <begin position="190"/>
        <end position="199"/>
    </location>
</feature>
<evidence type="ECO:0000256" key="9">
    <source>
        <dbReference type="ARBA" id="ARBA00023136"/>
    </source>
</evidence>
<dbReference type="RefSeq" id="WP_053043223.1">
    <property type="nucleotide sequence ID" value="NZ_CP059735.1"/>
</dbReference>
<dbReference type="Pfam" id="PF05134">
    <property type="entry name" value="T2SSL"/>
    <property type="match status" value="1"/>
</dbReference>
<name>A0AAE9YRD1_9GAMM</name>
<dbReference type="CDD" id="cd24017">
    <property type="entry name" value="ASKHA_T2SSL_N"/>
    <property type="match status" value="1"/>
</dbReference>
<protein>
    <recommendedName>
        <fullName evidence="10">Type II secretion system protein L</fullName>
        <shortName evidence="10">T2SS protein L</shortName>
    </recommendedName>
</protein>
<evidence type="ECO:0000313" key="15">
    <source>
        <dbReference type="Proteomes" id="UP000032568"/>
    </source>
</evidence>
<keyword evidence="9" id="KW-0472">Membrane</keyword>
<dbReference type="GO" id="GO:0015627">
    <property type="term" value="C:type II protein secretion system complex"/>
    <property type="evidence" value="ECO:0007669"/>
    <property type="project" value="InterPro"/>
</dbReference>
<keyword evidence="7 10" id="KW-0653">Protein transport</keyword>
<dbReference type="PIRSF" id="PIRSF015761">
    <property type="entry name" value="Protein_L"/>
    <property type="match status" value="1"/>
</dbReference>
<comment type="function">
    <text evidence="10">Inner membrane component of the type II secretion system required for the energy-dependent secretion of extracellular factors such as proteases and toxins from the periplasm.</text>
</comment>
<keyword evidence="8" id="KW-1133">Transmembrane helix</keyword>
<sequence length="430" mass="47524">MAETLFIRLPSQSQECIHWLIWSGANREIIASGELEHTGQLSELRDKAENRQVTVFVPGCDVSLRRLKVPGKSGRAVRLAVPYMLEDDLAQDVEQLFFAYGNIKEDEQGHNCFTAVVDREQMHLWQSWLADAGISTKHIIPDVLAMPLPENDDAGWSAVGLGQQTLVRQGQWQGLCLDNGIWPLMREKWQQATQPQSESNDGEVSEEGHEPPDSENSPAELVIDAYSALEGDDQLIIRAQPEELPLALLAQHVDPSLVNLLQGEFQQVQPRSKATTSWLWAAGIAVFALVMNVGIKGASLMQVSNQQAAVEQQIIDTYKKAFPATKRVRVTTIKSQLKQKLNELGPGNSSGGFLEMLAKVQPAFASVPGMKPASIKFDSKRQELRLQALASDYQQFDKFKNALEKARLTVNLGAQSNQGEQISGSFSIKG</sequence>
<comment type="similarity">
    <text evidence="2 10">Belongs to the GSP L family.</text>
</comment>